<evidence type="ECO:0000256" key="1">
    <source>
        <dbReference type="ARBA" id="ARBA00004651"/>
    </source>
</evidence>
<keyword evidence="2" id="KW-1003">Cell membrane</keyword>
<feature type="transmembrane region" description="Helical" evidence="7">
    <location>
        <begin position="284"/>
        <end position="304"/>
    </location>
</feature>
<dbReference type="InterPro" id="IPR019108">
    <property type="entry name" value="Caa3_assmbl_CtaG-rel"/>
</dbReference>
<keyword evidence="3 7" id="KW-0812">Transmembrane</keyword>
<feature type="transmembrane region" description="Helical" evidence="7">
    <location>
        <begin position="216"/>
        <end position="239"/>
    </location>
</feature>
<feature type="transmembrane region" description="Helical" evidence="7">
    <location>
        <begin position="573"/>
        <end position="594"/>
    </location>
</feature>
<feature type="transmembrane region" description="Helical" evidence="7">
    <location>
        <begin position="331"/>
        <end position="352"/>
    </location>
</feature>
<proteinExistence type="predicted"/>
<dbReference type="PANTHER" id="PTHR34820">
    <property type="entry name" value="INNER MEMBRANE PROTEIN YEBZ"/>
    <property type="match status" value="1"/>
</dbReference>
<feature type="region of interest" description="Disordered" evidence="6">
    <location>
        <begin position="708"/>
        <end position="765"/>
    </location>
</feature>
<comment type="subcellular location">
    <subcellularLocation>
        <location evidence="1">Cell membrane</location>
        <topology evidence="1">Multi-pass membrane protein</topology>
    </subcellularLocation>
</comment>
<name>A0A8H9Y940_9CORY</name>
<feature type="transmembrane region" description="Helical" evidence="7">
    <location>
        <begin position="26"/>
        <end position="49"/>
    </location>
</feature>
<comment type="caution">
    <text evidence="9">The sequence shown here is derived from an EMBL/GenBank/DDBJ whole genome shotgun (WGS) entry which is preliminary data.</text>
</comment>
<evidence type="ECO:0000256" key="2">
    <source>
        <dbReference type="ARBA" id="ARBA00022475"/>
    </source>
</evidence>
<evidence type="ECO:0000256" key="3">
    <source>
        <dbReference type="ARBA" id="ARBA00022692"/>
    </source>
</evidence>
<feature type="domain" description="Copper resistance protein D" evidence="8">
    <location>
        <begin position="247"/>
        <end position="352"/>
    </location>
</feature>
<keyword evidence="5 7" id="KW-0472">Membrane</keyword>
<feature type="transmembrane region" description="Helical" evidence="7">
    <location>
        <begin position="251"/>
        <end position="272"/>
    </location>
</feature>
<dbReference type="Pfam" id="PF05425">
    <property type="entry name" value="CopD"/>
    <property type="match status" value="1"/>
</dbReference>
<organism evidence="9 10">
    <name type="scientific">Corynebacterium bovis DSM 20582 = CIP 54.80</name>
    <dbReference type="NCBI Taxonomy" id="927655"/>
    <lineage>
        <taxon>Bacteria</taxon>
        <taxon>Bacillati</taxon>
        <taxon>Actinomycetota</taxon>
        <taxon>Actinomycetes</taxon>
        <taxon>Mycobacteriales</taxon>
        <taxon>Corynebacteriaceae</taxon>
        <taxon>Corynebacterium</taxon>
    </lineage>
</organism>
<dbReference type="InterPro" id="IPR008457">
    <property type="entry name" value="Cu-R_CopD_dom"/>
</dbReference>
<sequence length="765" mass="82584">MADQQHDRSATPAGTRSRARLVSPGWTYGAAALVAGVVGAWVSFSFLGLSLAALGIPDPGKLTTVGLPFVRSAGTLFACLGVGSFLMSAFGTPPRTDGALDLDGYRAARTGTWSMLVWALCALLLIPLYLSDLSGAPLTQTIRPALWSVALEQVSTATAMLWVAVFAGAAALFSLFTRRWIWQPVFLALAVVSLVPLALEGHSASGGNHDYGVNSFLWHIILAALWIGGLMALIAHALRRGPHLEVITRRYSILALFCIIGLAVSGVVNAAIRLRFDEWFTTDYGHVITAKAVLTVVLGLIGFAHRKVTIPALGGSRSGEGDDGSPRRWPFIRLAAVEVLIMAATIGVAVSLSRIPPPVGEVADVTPMELVLGFTLTEPPGWASFLGTWRFDLVFGTGALLLEAVYLWAWISLRRRGGEWPVIRVVCWTLGNVSLLVATSSGLGLYAMAMFEPHMLQHMILTMLIPVFWVLGGPVTLLLRALPAAGRTGVRGPREWIVVFINNPVSRFLTSPVVAAVQFVLSFYILYLTSLFGFLAENHAGHLFMNVHFLISGYVFYWVVIGVDAAPRQLSPLAKMLTIFAVMPFHAFFGITMMQMREPIARDYYESLHLPFPVDLLAQQHNGGAIAWGLGEIPLLIVVGAHFVQWLRQDRREAARFDRTEERRAEHHEDSELDAYNAMLAGLQQGEVPGDSGYYTDDYAEDEVHGFIRGGRGARGDGRAATRPRRRAAGGVANEDGVGDEDGVGNDGGAGNAGGVDGPEPDTRG</sequence>
<dbReference type="GO" id="GO:0006825">
    <property type="term" value="P:copper ion transport"/>
    <property type="evidence" value="ECO:0007669"/>
    <property type="project" value="InterPro"/>
</dbReference>
<feature type="transmembrane region" description="Helical" evidence="7">
    <location>
        <begin position="150"/>
        <end position="173"/>
    </location>
</feature>
<accession>A0A8H9Y940</accession>
<feature type="transmembrane region" description="Helical" evidence="7">
    <location>
        <begin position="455"/>
        <end position="479"/>
    </location>
</feature>
<evidence type="ECO:0000256" key="6">
    <source>
        <dbReference type="SAM" id="MobiDB-lite"/>
    </source>
</evidence>
<evidence type="ECO:0000256" key="7">
    <source>
        <dbReference type="SAM" id="Phobius"/>
    </source>
</evidence>
<dbReference type="Pfam" id="PF09678">
    <property type="entry name" value="Caa3_CtaG"/>
    <property type="match status" value="1"/>
</dbReference>
<feature type="transmembrane region" description="Helical" evidence="7">
    <location>
        <begin position="185"/>
        <end position="204"/>
    </location>
</feature>
<dbReference type="GO" id="GO:0005886">
    <property type="term" value="C:plasma membrane"/>
    <property type="evidence" value="ECO:0007669"/>
    <property type="project" value="UniProtKB-SubCell"/>
</dbReference>
<evidence type="ECO:0000259" key="8">
    <source>
        <dbReference type="Pfam" id="PF05425"/>
    </source>
</evidence>
<feature type="transmembrane region" description="Helical" evidence="7">
    <location>
        <begin position="542"/>
        <end position="561"/>
    </location>
</feature>
<dbReference type="Proteomes" id="UP000612712">
    <property type="component" value="Unassembled WGS sequence"/>
</dbReference>
<feature type="transmembrane region" description="Helical" evidence="7">
    <location>
        <begin position="425"/>
        <end position="449"/>
    </location>
</feature>
<dbReference type="AlphaFoldDB" id="A0A8H9Y940"/>
<feature type="transmembrane region" description="Helical" evidence="7">
    <location>
        <begin position="69"/>
        <end position="90"/>
    </location>
</feature>
<feature type="transmembrane region" description="Helical" evidence="7">
    <location>
        <begin position="111"/>
        <end position="130"/>
    </location>
</feature>
<evidence type="ECO:0000313" key="10">
    <source>
        <dbReference type="Proteomes" id="UP000612712"/>
    </source>
</evidence>
<protein>
    <submittedName>
        <fullName evidence="9">Putative copper resistance protein D</fullName>
    </submittedName>
</protein>
<evidence type="ECO:0000313" key="9">
    <source>
        <dbReference type="EMBL" id="MBB3114836.1"/>
    </source>
</evidence>
<evidence type="ECO:0000256" key="4">
    <source>
        <dbReference type="ARBA" id="ARBA00022989"/>
    </source>
</evidence>
<reference evidence="9" key="1">
    <citation type="submission" date="2020-08" db="EMBL/GenBank/DDBJ databases">
        <title>Sequencing the genomes of 1000 actinobacteria strains.</title>
        <authorList>
            <person name="Klenk H.-P."/>
        </authorList>
    </citation>
    <scope>NUCLEOTIDE SEQUENCE</scope>
    <source>
        <strain evidence="9">DSM 20582</strain>
    </source>
</reference>
<keyword evidence="4 7" id="KW-1133">Transmembrane helix</keyword>
<feature type="transmembrane region" description="Helical" evidence="7">
    <location>
        <begin position="513"/>
        <end position="536"/>
    </location>
</feature>
<dbReference type="InterPro" id="IPR032694">
    <property type="entry name" value="CopC/D"/>
</dbReference>
<evidence type="ECO:0000256" key="5">
    <source>
        <dbReference type="ARBA" id="ARBA00023136"/>
    </source>
</evidence>
<dbReference type="PANTHER" id="PTHR34820:SF4">
    <property type="entry name" value="INNER MEMBRANE PROTEIN YEBZ"/>
    <property type="match status" value="1"/>
</dbReference>
<dbReference type="GeneID" id="60808399"/>
<feature type="transmembrane region" description="Helical" evidence="7">
    <location>
        <begin position="625"/>
        <end position="647"/>
    </location>
</feature>
<gene>
    <name evidence="9" type="ORF">FHU32_000024</name>
</gene>
<feature type="transmembrane region" description="Helical" evidence="7">
    <location>
        <begin position="393"/>
        <end position="413"/>
    </location>
</feature>
<feature type="compositionally biased region" description="Gly residues" evidence="6">
    <location>
        <begin position="745"/>
        <end position="757"/>
    </location>
</feature>
<dbReference type="EMBL" id="JACHWT010000001">
    <property type="protein sequence ID" value="MBB3114836.1"/>
    <property type="molecule type" value="Genomic_DNA"/>
</dbReference>
<dbReference type="RefSeq" id="WP_125196737.1">
    <property type="nucleotide sequence ID" value="NZ_CP047187.1"/>
</dbReference>